<evidence type="ECO:0000259" key="2">
    <source>
        <dbReference type="Pfam" id="PF09349"/>
    </source>
</evidence>
<protein>
    <recommendedName>
        <fullName evidence="2">Oxo-4-hydroxy-4-carboxy-5-ureidoimidazoline decarboxylase domain-containing protein</fullName>
    </recommendedName>
</protein>
<dbReference type="Proteomes" id="UP000293360">
    <property type="component" value="Unassembled WGS sequence"/>
</dbReference>
<dbReference type="InterPro" id="IPR036778">
    <property type="entry name" value="OHCU_decarboxylase_sf"/>
</dbReference>
<dbReference type="SUPFAM" id="SSF158694">
    <property type="entry name" value="UraD-Like"/>
    <property type="match status" value="1"/>
</dbReference>
<evidence type="ECO:0000313" key="4">
    <source>
        <dbReference type="Proteomes" id="UP000293360"/>
    </source>
</evidence>
<dbReference type="Gene3D" id="1.10.3330.10">
    <property type="entry name" value="Oxo-4-hydroxy-4-carboxy-5-ureidoimidazoline decarboxylase"/>
    <property type="match status" value="1"/>
</dbReference>
<name>A0A4Q4T1T0_9PEZI</name>
<dbReference type="EMBL" id="QJNU01000541">
    <property type="protein sequence ID" value="RYO95694.1"/>
    <property type="molecule type" value="Genomic_DNA"/>
</dbReference>
<dbReference type="OrthoDB" id="5398391at2759"/>
<sequence>MASPSLPPMTSLPTASDDTLKSVLDTLFEPSSGLHAVAIPSIRDQLSKHGTDTPFTYTALIQHVGSLLSSLASTTPEPSSTSTSSPPSRATLHAILGSHPRLGAKKVESAQSRAEQAQLNAGAGAEEEAAQLAALNAEYEARFPGLRYVVFVNGRGWPVIMRDMQERIARGDIRAEEREAIRAMLDIAVDRARKLGAVDHEG</sequence>
<evidence type="ECO:0000313" key="3">
    <source>
        <dbReference type="EMBL" id="RYO95694.1"/>
    </source>
</evidence>
<keyword evidence="4" id="KW-1185">Reference proteome</keyword>
<evidence type="ECO:0000256" key="1">
    <source>
        <dbReference type="ARBA" id="ARBA00022631"/>
    </source>
</evidence>
<feature type="domain" description="Oxo-4-hydroxy-4-carboxy-5-ureidoimidazoline decarboxylase" evidence="2">
    <location>
        <begin position="15"/>
        <end position="193"/>
    </location>
</feature>
<dbReference type="Pfam" id="PF09349">
    <property type="entry name" value="OHCU_decarbox"/>
    <property type="match status" value="1"/>
</dbReference>
<dbReference type="AlphaFoldDB" id="A0A4Q4T1T0"/>
<dbReference type="GO" id="GO:0006144">
    <property type="term" value="P:purine nucleobase metabolic process"/>
    <property type="evidence" value="ECO:0007669"/>
    <property type="project" value="UniProtKB-KW"/>
</dbReference>
<proteinExistence type="predicted"/>
<gene>
    <name evidence="3" type="ORF">DL764_007624</name>
</gene>
<accession>A0A4Q4T1T0</accession>
<comment type="caution">
    <text evidence="3">The sequence shown here is derived from an EMBL/GenBank/DDBJ whole genome shotgun (WGS) entry which is preliminary data.</text>
</comment>
<dbReference type="PANTHER" id="PTHR37987">
    <property type="entry name" value="CHROMOSOME 9, WHOLE GENOME SHOTGUN SEQUENCE"/>
    <property type="match status" value="1"/>
</dbReference>
<reference evidence="3 4" key="1">
    <citation type="submission" date="2018-06" db="EMBL/GenBank/DDBJ databases">
        <title>Complete Genomes of Monosporascus.</title>
        <authorList>
            <person name="Robinson A.J."/>
            <person name="Natvig D.O."/>
        </authorList>
    </citation>
    <scope>NUCLEOTIDE SEQUENCE [LARGE SCALE GENOMIC DNA]</scope>
    <source>
        <strain evidence="3 4">CBS 110550</strain>
    </source>
</reference>
<organism evidence="3 4">
    <name type="scientific">Monosporascus ibericus</name>
    <dbReference type="NCBI Taxonomy" id="155417"/>
    <lineage>
        <taxon>Eukaryota</taxon>
        <taxon>Fungi</taxon>
        <taxon>Dikarya</taxon>
        <taxon>Ascomycota</taxon>
        <taxon>Pezizomycotina</taxon>
        <taxon>Sordariomycetes</taxon>
        <taxon>Xylariomycetidae</taxon>
        <taxon>Xylariales</taxon>
        <taxon>Xylariales incertae sedis</taxon>
        <taxon>Monosporascus</taxon>
    </lineage>
</organism>
<dbReference type="STRING" id="155417.A0A4Q4T1T0"/>
<dbReference type="PANTHER" id="PTHR37987:SF1">
    <property type="entry name" value="OXO-4-HYDROXY-4-CARBOXY-5-UREIDOIMIDAZOLINE DECARBOXYLASE DOMAIN-CONTAINING PROTEIN"/>
    <property type="match status" value="1"/>
</dbReference>
<keyword evidence="1" id="KW-0659">Purine metabolism</keyword>
<dbReference type="InterPro" id="IPR018020">
    <property type="entry name" value="OHCU_decarboxylase"/>
</dbReference>